<feature type="region of interest" description="Disordered" evidence="7">
    <location>
        <begin position="170"/>
        <end position="204"/>
    </location>
</feature>
<feature type="transmembrane region" description="Helical" evidence="8">
    <location>
        <begin position="139"/>
        <end position="160"/>
    </location>
</feature>
<evidence type="ECO:0000256" key="5">
    <source>
        <dbReference type="ARBA" id="ARBA00022989"/>
    </source>
</evidence>
<evidence type="ECO:0000256" key="8">
    <source>
        <dbReference type="SAM" id="Phobius"/>
    </source>
</evidence>
<dbReference type="GO" id="GO:0005886">
    <property type="term" value="C:plasma membrane"/>
    <property type="evidence" value="ECO:0007669"/>
    <property type="project" value="TreeGrafter"/>
</dbReference>
<evidence type="ECO:0000313" key="10">
    <source>
        <dbReference type="EMBL" id="KAJ9614239.1"/>
    </source>
</evidence>
<dbReference type="Proteomes" id="UP001172673">
    <property type="component" value="Unassembled WGS sequence"/>
</dbReference>
<accession>A0AA38XIW3</accession>
<protein>
    <recommendedName>
        <fullName evidence="9">Sodium/calcium exchanger membrane region domain-containing protein</fullName>
    </recommendedName>
</protein>
<feature type="transmembrane region" description="Helical" evidence="8">
    <location>
        <begin position="215"/>
        <end position="235"/>
    </location>
</feature>
<reference evidence="10" key="1">
    <citation type="submission" date="2022-10" db="EMBL/GenBank/DDBJ databases">
        <title>Culturing micro-colonial fungi from biological soil crusts in the Mojave desert and describing Neophaeococcomyces mojavensis, and introducing the new genera and species Taxawa tesnikishii.</title>
        <authorList>
            <person name="Kurbessoian T."/>
            <person name="Stajich J.E."/>
        </authorList>
    </citation>
    <scope>NUCLEOTIDE SEQUENCE</scope>
    <source>
        <strain evidence="10">TK_41</strain>
    </source>
</reference>
<feature type="domain" description="Sodium/calcium exchanger membrane region" evidence="9">
    <location>
        <begin position="17"/>
        <end position="154"/>
    </location>
</feature>
<feature type="transmembrane region" description="Helical" evidence="8">
    <location>
        <begin position="281"/>
        <end position="302"/>
    </location>
</feature>
<feature type="transmembrane region" description="Helical" evidence="8">
    <location>
        <begin position="112"/>
        <end position="132"/>
    </location>
</feature>
<evidence type="ECO:0000259" key="9">
    <source>
        <dbReference type="Pfam" id="PF01699"/>
    </source>
</evidence>
<dbReference type="AlphaFoldDB" id="A0AA38XIW3"/>
<feature type="transmembrane region" description="Helical" evidence="8">
    <location>
        <begin position="340"/>
        <end position="359"/>
    </location>
</feature>
<keyword evidence="3" id="KW-0050">Antiport</keyword>
<keyword evidence="6 8" id="KW-0472">Membrane</keyword>
<dbReference type="PANTHER" id="PTHR10846">
    <property type="entry name" value="SODIUM/POTASSIUM/CALCIUM EXCHANGER"/>
    <property type="match status" value="1"/>
</dbReference>
<name>A0AA38XIW3_9EURO</name>
<dbReference type="GO" id="GO:0006874">
    <property type="term" value="P:intracellular calcium ion homeostasis"/>
    <property type="evidence" value="ECO:0007669"/>
    <property type="project" value="TreeGrafter"/>
</dbReference>
<evidence type="ECO:0000256" key="2">
    <source>
        <dbReference type="ARBA" id="ARBA00005364"/>
    </source>
</evidence>
<dbReference type="GO" id="GO:0005262">
    <property type="term" value="F:calcium channel activity"/>
    <property type="evidence" value="ECO:0007669"/>
    <property type="project" value="TreeGrafter"/>
</dbReference>
<keyword evidence="5 8" id="KW-1133">Transmembrane helix</keyword>
<dbReference type="PANTHER" id="PTHR10846:SF8">
    <property type="entry name" value="INNER MEMBRANE PROTEIN YRBG"/>
    <property type="match status" value="1"/>
</dbReference>
<evidence type="ECO:0000313" key="11">
    <source>
        <dbReference type="Proteomes" id="UP001172673"/>
    </source>
</evidence>
<proteinExistence type="inferred from homology"/>
<gene>
    <name evidence="10" type="ORF">H2200_002375</name>
</gene>
<evidence type="ECO:0000256" key="1">
    <source>
        <dbReference type="ARBA" id="ARBA00004141"/>
    </source>
</evidence>
<dbReference type="EMBL" id="JAPDRK010000003">
    <property type="protein sequence ID" value="KAJ9614239.1"/>
    <property type="molecule type" value="Genomic_DNA"/>
</dbReference>
<dbReference type="InterPro" id="IPR044880">
    <property type="entry name" value="NCX_ion-bd_dom_sf"/>
</dbReference>
<keyword evidence="3" id="KW-0813">Transport</keyword>
<comment type="similarity">
    <text evidence="2">Belongs to the Ca(2+):cation antiporter (CaCA) (TC 2.A.19) family. SLC24A subfamily.</text>
</comment>
<organism evidence="10 11">
    <name type="scientific">Cladophialophora chaetospira</name>
    <dbReference type="NCBI Taxonomy" id="386627"/>
    <lineage>
        <taxon>Eukaryota</taxon>
        <taxon>Fungi</taxon>
        <taxon>Dikarya</taxon>
        <taxon>Ascomycota</taxon>
        <taxon>Pezizomycotina</taxon>
        <taxon>Eurotiomycetes</taxon>
        <taxon>Chaetothyriomycetidae</taxon>
        <taxon>Chaetothyriales</taxon>
        <taxon>Herpotrichiellaceae</taxon>
        <taxon>Cladophialophora</taxon>
    </lineage>
</organism>
<comment type="caution">
    <text evidence="10">The sequence shown here is derived from an EMBL/GenBank/DDBJ whole genome shotgun (WGS) entry which is preliminary data.</text>
</comment>
<feature type="transmembrane region" description="Helical" evidence="8">
    <location>
        <begin position="314"/>
        <end position="334"/>
    </location>
</feature>
<evidence type="ECO:0000256" key="7">
    <source>
        <dbReference type="SAM" id="MobiDB-lite"/>
    </source>
</evidence>
<evidence type="ECO:0000256" key="6">
    <source>
        <dbReference type="ARBA" id="ARBA00023136"/>
    </source>
</evidence>
<dbReference type="Gene3D" id="1.20.1420.30">
    <property type="entry name" value="NCX, central ion-binding region"/>
    <property type="match status" value="2"/>
</dbReference>
<dbReference type="GO" id="GO:0008273">
    <property type="term" value="F:calcium, potassium:sodium antiporter activity"/>
    <property type="evidence" value="ECO:0007669"/>
    <property type="project" value="TreeGrafter"/>
</dbReference>
<evidence type="ECO:0000256" key="4">
    <source>
        <dbReference type="ARBA" id="ARBA00022692"/>
    </source>
</evidence>
<sequence length="361" mass="38271">MPVPTPSSIDSLLFPLSTFLLSIYTLSTSTDAFISSTSALAHRLKISETLIALLTAGAEWEELAVVISALAQHRPHLALGNVLGSCVANILGAFSLGVLVQREAFVTYDASARIYAVVLFGVTTGVAVLWGFGQLEGRVYGALLIALFVGYLVGIGWSIYRGVLDAPQDSDVDSDDENSTSEGSDVAQDETLHDETRADESTPLVGRRRNSVSTLVHLVKLLVALVALSISGYVLAHSAKSLAAAFNISDTVFGATVLSLGTTLPEKFVAVISGSRGHTGIVVANTVGSNIFLLTLCLGVTVLSSNDLAEGSTYTHEIVWTWTTSAFLMVMIIIGTHRLVGLAMLLAYAAFLGLEFTLYRK</sequence>
<dbReference type="InterPro" id="IPR004837">
    <property type="entry name" value="NaCa_Exmemb"/>
</dbReference>
<feature type="transmembrane region" description="Helical" evidence="8">
    <location>
        <begin position="78"/>
        <end position="100"/>
    </location>
</feature>
<evidence type="ECO:0000256" key="3">
    <source>
        <dbReference type="ARBA" id="ARBA00022449"/>
    </source>
</evidence>
<dbReference type="Pfam" id="PF01699">
    <property type="entry name" value="Na_Ca_ex"/>
    <property type="match status" value="2"/>
</dbReference>
<feature type="compositionally biased region" description="Acidic residues" evidence="7">
    <location>
        <begin position="170"/>
        <end position="179"/>
    </location>
</feature>
<feature type="domain" description="Sodium/calcium exchanger membrane region" evidence="9">
    <location>
        <begin position="218"/>
        <end position="354"/>
    </location>
</feature>
<feature type="compositionally biased region" description="Basic and acidic residues" evidence="7">
    <location>
        <begin position="190"/>
        <end position="200"/>
    </location>
</feature>
<comment type="subcellular location">
    <subcellularLocation>
        <location evidence="1">Membrane</location>
        <topology evidence="1">Multi-pass membrane protein</topology>
    </subcellularLocation>
</comment>
<keyword evidence="4 8" id="KW-0812">Transmembrane</keyword>
<dbReference type="InterPro" id="IPR004481">
    <property type="entry name" value="K/Na/Ca-exchanger"/>
</dbReference>
<keyword evidence="11" id="KW-1185">Reference proteome</keyword>